<organism evidence="2 3">
    <name type="scientific">Alkanindiges hydrocarboniclasticus</name>
    <dbReference type="NCBI Taxonomy" id="1907941"/>
    <lineage>
        <taxon>Bacteria</taxon>
        <taxon>Pseudomonadati</taxon>
        <taxon>Pseudomonadota</taxon>
        <taxon>Gammaproteobacteria</taxon>
        <taxon>Moraxellales</taxon>
        <taxon>Moraxellaceae</taxon>
        <taxon>Alkanindiges</taxon>
    </lineage>
</organism>
<dbReference type="OrthoDB" id="8099246at2"/>
<reference evidence="2 3" key="1">
    <citation type="submission" date="2016-10" db="EMBL/GenBank/DDBJ databases">
        <title>Draft Genome sequence of Alkanindiges sp. strain H1.</title>
        <authorList>
            <person name="Subhash Y."/>
            <person name="Lee S."/>
        </authorList>
    </citation>
    <scope>NUCLEOTIDE SEQUENCE [LARGE SCALE GENOMIC DNA]</scope>
    <source>
        <strain evidence="2 3">H1</strain>
    </source>
</reference>
<name>A0A1S8CX41_9GAMM</name>
<evidence type="ECO:0000256" key="1">
    <source>
        <dbReference type="SAM" id="SignalP"/>
    </source>
</evidence>
<dbReference type="Proteomes" id="UP000192132">
    <property type="component" value="Unassembled WGS sequence"/>
</dbReference>
<keyword evidence="1" id="KW-0732">Signal</keyword>
<dbReference type="STRING" id="1907941.BKE30_05275"/>
<dbReference type="RefSeq" id="WP_076877580.1">
    <property type="nucleotide sequence ID" value="NZ_MLCN01000013.1"/>
</dbReference>
<keyword evidence="3" id="KW-1185">Reference proteome</keyword>
<evidence type="ECO:0008006" key="4">
    <source>
        <dbReference type="Google" id="ProtNLM"/>
    </source>
</evidence>
<evidence type="ECO:0000313" key="2">
    <source>
        <dbReference type="EMBL" id="ONG41193.1"/>
    </source>
</evidence>
<protein>
    <recommendedName>
        <fullName evidence="4">DUF4034 domain-containing protein</fullName>
    </recommendedName>
</protein>
<evidence type="ECO:0000313" key="3">
    <source>
        <dbReference type="Proteomes" id="UP000192132"/>
    </source>
</evidence>
<sequence>MNASVKIYSFFCIILAFTSHVVYADEITDRTVFKQQVLRAYERQDFKTLNNIYLNVLNKKSKSSSGTLLLWDYYRVFEKYYETLYVDENLQWKEAEKGLKQWEKLYPQSAAPKIILIRLMQVKSNSYSNARFKNLDKASCDDILSLLDRTQVKLLSTLKQTSKSDKAEFIGSICYFAYDQFVKDSILHMENRVTYDPEWFTTKIRQASKEGDKTSCLTIFNEGIKKYPNYYNLYFETIPCHLGNDKQERLRKWEYIANLAAKNNKTIDGDALYARVYWVISSYFGVDNLKGNTLVNWPRMKASMKQVLKKYPDQWNYTHFAEISCRSNDKEFTRYLFKFIPTYNPSNWESQEIYEYCKSYIIQ</sequence>
<dbReference type="AlphaFoldDB" id="A0A1S8CX41"/>
<proteinExistence type="predicted"/>
<dbReference type="EMBL" id="MLCN01000013">
    <property type="protein sequence ID" value="ONG41193.1"/>
    <property type="molecule type" value="Genomic_DNA"/>
</dbReference>
<accession>A0A1S8CX41</accession>
<feature type="signal peptide" evidence="1">
    <location>
        <begin position="1"/>
        <end position="24"/>
    </location>
</feature>
<comment type="caution">
    <text evidence="2">The sequence shown here is derived from an EMBL/GenBank/DDBJ whole genome shotgun (WGS) entry which is preliminary data.</text>
</comment>
<gene>
    <name evidence="2" type="ORF">BKE30_05275</name>
</gene>
<feature type="chain" id="PRO_5013159487" description="DUF4034 domain-containing protein" evidence="1">
    <location>
        <begin position="25"/>
        <end position="363"/>
    </location>
</feature>